<reference evidence="1" key="1">
    <citation type="submission" date="2023-04" db="EMBL/GenBank/DDBJ databases">
        <title>Black Yeasts Isolated from many extreme environments.</title>
        <authorList>
            <person name="Coleine C."/>
            <person name="Stajich J.E."/>
            <person name="Selbmann L."/>
        </authorList>
    </citation>
    <scope>NUCLEOTIDE SEQUENCE</scope>
    <source>
        <strain evidence="1">CCFEE 5312</strain>
    </source>
</reference>
<comment type="caution">
    <text evidence="1">The sequence shown here is derived from an EMBL/GenBank/DDBJ whole genome shotgun (WGS) entry which is preliminary data.</text>
</comment>
<accession>A0AAJ0DLW6</accession>
<dbReference type="PANTHER" id="PTHR10622:SF10">
    <property type="entry name" value="HET DOMAIN-CONTAINING PROTEIN"/>
    <property type="match status" value="1"/>
</dbReference>
<evidence type="ECO:0000313" key="2">
    <source>
        <dbReference type="Proteomes" id="UP001271007"/>
    </source>
</evidence>
<dbReference type="AlphaFoldDB" id="A0AAJ0DLW6"/>
<keyword evidence="2" id="KW-1185">Reference proteome</keyword>
<organism evidence="1 2">
    <name type="scientific">Extremus antarcticus</name>
    <dbReference type="NCBI Taxonomy" id="702011"/>
    <lineage>
        <taxon>Eukaryota</taxon>
        <taxon>Fungi</taxon>
        <taxon>Dikarya</taxon>
        <taxon>Ascomycota</taxon>
        <taxon>Pezizomycotina</taxon>
        <taxon>Dothideomycetes</taxon>
        <taxon>Dothideomycetidae</taxon>
        <taxon>Mycosphaerellales</taxon>
        <taxon>Extremaceae</taxon>
        <taxon>Extremus</taxon>
    </lineage>
</organism>
<dbReference type="EMBL" id="JAWDJX010000018">
    <property type="protein sequence ID" value="KAK3052950.1"/>
    <property type="molecule type" value="Genomic_DNA"/>
</dbReference>
<protein>
    <submittedName>
        <fullName evidence="1">Uncharacterized protein</fullName>
    </submittedName>
</protein>
<name>A0AAJ0DLW6_9PEZI</name>
<dbReference type="PANTHER" id="PTHR10622">
    <property type="entry name" value="HET DOMAIN-CONTAINING PROTEIN"/>
    <property type="match status" value="1"/>
</dbReference>
<dbReference type="Proteomes" id="UP001271007">
    <property type="component" value="Unassembled WGS sequence"/>
</dbReference>
<gene>
    <name evidence="1" type="ORF">LTR09_006014</name>
</gene>
<sequence length="425" mass="47918">MASIATYQLGNFRSCSIATEMSWAADRQTTREEDRAYSLLGLFDVNMPLIYGEGNRAFLRLQKEPIQDRNDESIPASSSDDVLGRSPENFRDAQNIVPGPVDSLRKTFSISNVGVALNVELLLDIHKTKWMRGRRYVIKLNCWEQYPGLESTASPIVLVLLAVDATLDIFARESPKISTWRSMQEQTGVSPSNLKSLGRKEIFIAYRVARESTNFELSDTVLHFGERLITRAVHMTGREEESAIKSTIWCVYEWNSRTQAFPDWLDIVDAKSSVIEEASTHDKGISKCYWIQFSHSNLCEESAWLIVLSDLWLPRFGLWTDELGTSKEELSGTIALTPEHLYPTRGTLSCRKGALDVSIMPLPPAELGSRWGQYRVTFRLVAAHSYTGAVGQHVWVTGPWSIMPDWFDPSRTVATNKIGNDNSDI</sequence>
<proteinExistence type="predicted"/>
<evidence type="ECO:0000313" key="1">
    <source>
        <dbReference type="EMBL" id="KAK3052950.1"/>
    </source>
</evidence>